<keyword evidence="3" id="KW-1185">Reference proteome</keyword>
<feature type="compositionally biased region" description="Polar residues" evidence="1">
    <location>
        <begin position="190"/>
        <end position="200"/>
    </location>
</feature>
<feature type="region of interest" description="Disordered" evidence="1">
    <location>
        <begin position="91"/>
        <end position="275"/>
    </location>
</feature>
<feature type="compositionally biased region" description="Basic and acidic residues" evidence="1">
    <location>
        <begin position="1"/>
        <end position="16"/>
    </location>
</feature>
<dbReference type="EMBL" id="JWZT01000682">
    <property type="protein sequence ID" value="KII73764.1"/>
    <property type="molecule type" value="Genomic_DNA"/>
</dbReference>
<name>A0A0C2J7I3_THEKT</name>
<feature type="compositionally biased region" description="Basic residues" evidence="1">
    <location>
        <begin position="22"/>
        <end position="32"/>
    </location>
</feature>
<feature type="region of interest" description="Disordered" evidence="1">
    <location>
        <begin position="1"/>
        <end position="71"/>
    </location>
</feature>
<feature type="compositionally biased region" description="Basic residues" evidence="1">
    <location>
        <begin position="125"/>
        <end position="134"/>
    </location>
</feature>
<protein>
    <submittedName>
        <fullName evidence="2">Uncharacterized protein</fullName>
    </submittedName>
</protein>
<dbReference type="AlphaFoldDB" id="A0A0C2J7I3"/>
<feature type="compositionally biased region" description="Basic and acidic residues" evidence="1">
    <location>
        <begin position="237"/>
        <end position="264"/>
    </location>
</feature>
<organism evidence="2 3">
    <name type="scientific">Thelohanellus kitauei</name>
    <name type="common">Myxosporean</name>
    <dbReference type="NCBI Taxonomy" id="669202"/>
    <lineage>
        <taxon>Eukaryota</taxon>
        <taxon>Metazoa</taxon>
        <taxon>Cnidaria</taxon>
        <taxon>Myxozoa</taxon>
        <taxon>Myxosporea</taxon>
        <taxon>Bivalvulida</taxon>
        <taxon>Platysporina</taxon>
        <taxon>Myxobolidae</taxon>
        <taxon>Thelohanellus</taxon>
    </lineage>
</organism>
<evidence type="ECO:0000313" key="2">
    <source>
        <dbReference type="EMBL" id="KII73764.1"/>
    </source>
</evidence>
<comment type="caution">
    <text evidence="2">The sequence shown here is derived from an EMBL/GenBank/DDBJ whole genome shotgun (WGS) entry which is preliminary data.</text>
</comment>
<gene>
    <name evidence="2" type="ORF">RF11_14624</name>
</gene>
<dbReference type="Proteomes" id="UP000031668">
    <property type="component" value="Unassembled WGS sequence"/>
</dbReference>
<evidence type="ECO:0000256" key="1">
    <source>
        <dbReference type="SAM" id="MobiDB-lite"/>
    </source>
</evidence>
<accession>A0A0C2J7I3</accession>
<evidence type="ECO:0000313" key="3">
    <source>
        <dbReference type="Proteomes" id="UP000031668"/>
    </source>
</evidence>
<reference evidence="2 3" key="1">
    <citation type="journal article" date="2014" name="Genome Biol. Evol.">
        <title>The genome of the myxosporean Thelohanellus kitauei shows adaptations to nutrient acquisition within its fish host.</title>
        <authorList>
            <person name="Yang Y."/>
            <person name="Xiong J."/>
            <person name="Zhou Z."/>
            <person name="Huo F."/>
            <person name="Miao W."/>
            <person name="Ran C."/>
            <person name="Liu Y."/>
            <person name="Zhang J."/>
            <person name="Feng J."/>
            <person name="Wang M."/>
            <person name="Wang M."/>
            <person name="Wang L."/>
            <person name="Yao B."/>
        </authorList>
    </citation>
    <scope>NUCLEOTIDE SEQUENCE [LARGE SCALE GENOMIC DNA]</scope>
    <source>
        <strain evidence="2">Wuqing</strain>
    </source>
</reference>
<proteinExistence type="predicted"/>
<sequence length="318" mass="35466">MVPETFGERSSREDPGVSKQTTTKRVRRKTKKIPSAIQSELNAGFPTTGHDGHERMAEILGEPSSIDDTDVPTLATTAKIPIMVLAEIDTGLHETGNNGNERMPEMLGQPSSRDDSSQLQQPTTKRVRSKKKKNPPADQSEIDTGLLKTGIEGVPEMFGEPSSREDSSISQKPTTKRERQKTKKIPTGLQAETVTGSDSIGNIPPPTGEPLPIADTDDDTLTSTGTEPAQQANKPKNPLDRNRRYQEKKRKEIEAARELIKKSPDDEDDPNGEKAMKRQRALELIARNYTYSFTHLQYNDFVIKYQIWCKVDIFCVYS</sequence>